<accession>A0A0B7K3H5</accession>
<gene>
    <name evidence="2" type="ORF">BN869_000005542_1</name>
</gene>
<name>A0A0B7K3H5_BIOOC</name>
<proteinExistence type="predicted"/>
<evidence type="ECO:0000313" key="2">
    <source>
        <dbReference type="EMBL" id="CEO49485.1"/>
    </source>
</evidence>
<sequence>MSTRDSCKIPWNTPGKRPLQDPSLRHARSFREPESLTSVACSARQQNSIRTFQRIPARISVRRVTSARASVRSMEAWEELYHPETESQGTEE</sequence>
<dbReference type="EMBL" id="CDPU01000014">
    <property type="protein sequence ID" value="CEO49485.1"/>
    <property type="molecule type" value="Genomic_DNA"/>
</dbReference>
<reference evidence="2" key="1">
    <citation type="submission" date="2015-01" db="EMBL/GenBank/DDBJ databases">
        <authorList>
            <person name="Durling Mikael"/>
        </authorList>
    </citation>
    <scope>NUCLEOTIDE SEQUENCE</scope>
</reference>
<evidence type="ECO:0000256" key="1">
    <source>
        <dbReference type="SAM" id="MobiDB-lite"/>
    </source>
</evidence>
<dbReference type="AlphaFoldDB" id="A0A0B7K3H5"/>
<feature type="region of interest" description="Disordered" evidence="1">
    <location>
        <begin position="1"/>
        <end position="42"/>
    </location>
</feature>
<protein>
    <submittedName>
        <fullName evidence="2">Uncharacterized protein</fullName>
    </submittedName>
</protein>
<organism evidence="2">
    <name type="scientific">Bionectria ochroleuca</name>
    <name type="common">Gliocladium roseum</name>
    <dbReference type="NCBI Taxonomy" id="29856"/>
    <lineage>
        <taxon>Eukaryota</taxon>
        <taxon>Fungi</taxon>
        <taxon>Dikarya</taxon>
        <taxon>Ascomycota</taxon>
        <taxon>Pezizomycotina</taxon>
        <taxon>Sordariomycetes</taxon>
        <taxon>Hypocreomycetidae</taxon>
        <taxon>Hypocreales</taxon>
        <taxon>Bionectriaceae</taxon>
        <taxon>Clonostachys</taxon>
    </lineage>
</organism>